<dbReference type="SUPFAM" id="SSF102462">
    <property type="entry name" value="Peptidyl-tRNA hydrolase II"/>
    <property type="match status" value="1"/>
</dbReference>
<dbReference type="PANTHER" id="PTHR46194:SF1">
    <property type="entry name" value="PEPTIDYL-TRNA HYDROLASE PTRHD1-RELATED"/>
    <property type="match status" value="1"/>
</dbReference>
<dbReference type="CDD" id="cd02429">
    <property type="entry name" value="PTH2_like"/>
    <property type="match status" value="1"/>
</dbReference>
<dbReference type="EMBL" id="JBJUIK010000016">
    <property type="protein sequence ID" value="KAL3500257.1"/>
    <property type="molecule type" value="Genomic_DNA"/>
</dbReference>
<evidence type="ECO:0000256" key="2">
    <source>
        <dbReference type="ARBA" id="ARBA00022801"/>
    </source>
</evidence>
<dbReference type="Proteomes" id="UP001630127">
    <property type="component" value="Unassembled WGS sequence"/>
</dbReference>
<evidence type="ECO:0000256" key="3">
    <source>
        <dbReference type="ARBA" id="ARBA00048707"/>
    </source>
</evidence>
<gene>
    <name evidence="5" type="ORF">ACH5RR_039350</name>
</gene>
<feature type="region of interest" description="Disordered" evidence="4">
    <location>
        <begin position="64"/>
        <end position="91"/>
    </location>
</feature>
<dbReference type="GO" id="GO:0004045">
    <property type="term" value="F:peptidyl-tRNA hydrolase activity"/>
    <property type="evidence" value="ECO:0007669"/>
    <property type="project" value="UniProtKB-EC"/>
</dbReference>
<comment type="caution">
    <text evidence="5">The sequence shown here is derived from an EMBL/GenBank/DDBJ whole genome shotgun (WGS) entry which is preliminary data.</text>
</comment>
<dbReference type="AlphaFoldDB" id="A0ABD2Y1E5"/>
<proteinExistence type="predicted"/>
<keyword evidence="6" id="KW-1185">Reference proteome</keyword>
<accession>A0ABD2Y1E5</accession>
<evidence type="ECO:0000256" key="4">
    <source>
        <dbReference type="SAM" id="MobiDB-lite"/>
    </source>
</evidence>
<dbReference type="Gene3D" id="3.40.1490.10">
    <property type="entry name" value="Bit1"/>
    <property type="match status" value="1"/>
</dbReference>
<keyword evidence="2" id="KW-0378">Hydrolase</keyword>
<dbReference type="Pfam" id="PF01981">
    <property type="entry name" value="PTH2"/>
    <property type="match status" value="1"/>
</dbReference>
<dbReference type="InterPro" id="IPR023476">
    <property type="entry name" value="Pep_tRNA_hydro_II_dom_sf"/>
</dbReference>
<evidence type="ECO:0000313" key="5">
    <source>
        <dbReference type="EMBL" id="KAL3500257.1"/>
    </source>
</evidence>
<dbReference type="InterPro" id="IPR002833">
    <property type="entry name" value="PTH2"/>
</dbReference>
<dbReference type="PANTHER" id="PTHR46194">
    <property type="entry name" value="PEPTIDYL-TRNA HYDROLASE PTRHD1-RELATED"/>
    <property type="match status" value="1"/>
</dbReference>
<sequence length="254" mass="27896">MPMPLQYWLHLDSPNNAVNMNNIWGLLSPGYITNRFTPPFSLFHLLPSHPCRLSPSLIRMEVSSSNGVSDAKDTTAAGPGSDTSNTATSNSASEDPLIQYVVLRRDLIDTWPLGSVVTQGCHASVAAICSYKDDPDTLHYCNASNLHTMRKVTLEVKGEAQIVNLSEKLNSSGIAHKLWIEQPENIPTCLATKPYPKSIVSSFFKRVKLLFEIAAPSLQLNPLLNKTALDILGDSLNIVKEPKIGFSNKELVVR</sequence>
<name>A0ABD2Y1E5_9GENT</name>
<organism evidence="5 6">
    <name type="scientific">Cinchona calisaya</name>
    <dbReference type="NCBI Taxonomy" id="153742"/>
    <lineage>
        <taxon>Eukaryota</taxon>
        <taxon>Viridiplantae</taxon>
        <taxon>Streptophyta</taxon>
        <taxon>Embryophyta</taxon>
        <taxon>Tracheophyta</taxon>
        <taxon>Spermatophyta</taxon>
        <taxon>Magnoliopsida</taxon>
        <taxon>eudicotyledons</taxon>
        <taxon>Gunneridae</taxon>
        <taxon>Pentapetalae</taxon>
        <taxon>asterids</taxon>
        <taxon>lamiids</taxon>
        <taxon>Gentianales</taxon>
        <taxon>Rubiaceae</taxon>
        <taxon>Cinchonoideae</taxon>
        <taxon>Cinchoneae</taxon>
        <taxon>Cinchona</taxon>
    </lineage>
</organism>
<evidence type="ECO:0000313" key="6">
    <source>
        <dbReference type="Proteomes" id="UP001630127"/>
    </source>
</evidence>
<comment type="catalytic activity">
    <reaction evidence="3">
        <text>an N-acyl-L-alpha-aminoacyl-tRNA + H2O = an N-acyl-L-amino acid + a tRNA + H(+)</text>
        <dbReference type="Rhea" id="RHEA:54448"/>
        <dbReference type="Rhea" id="RHEA-COMP:10123"/>
        <dbReference type="Rhea" id="RHEA-COMP:13883"/>
        <dbReference type="ChEBI" id="CHEBI:15377"/>
        <dbReference type="ChEBI" id="CHEBI:15378"/>
        <dbReference type="ChEBI" id="CHEBI:59874"/>
        <dbReference type="ChEBI" id="CHEBI:78442"/>
        <dbReference type="ChEBI" id="CHEBI:138191"/>
        <dbReference type="EC" id="3.1.1.29"/>
    </reaction>
</comment>
<evidence type="ECO:0000256" key="1">
    <source>
        <dbReference type="ARBA" id="ARBA00013260"/>
    </source>
</evidence>
<reference evidence="5 6" key="1">
    <citation type="submission" date="2024-11" db="EMBL/GenBank/DDBJ databases">
        <title>A near-complete genome assembly of Cinchona calisaya.</title>
        <authorList>
            <person name="Lian D.C."/>
            <person name="Zhao X.W."/>
            <person name="Wei L."/>
        </authorList>
    </citation>
    <scope>NUCLEOTIDE SEQUENCE [LARGE SCALE GENOMIC DNA]</scope>
    <source>
        <tissue evidence="5">Nenye</tissue>
    </source>
</reference>
<protein>
    <recommendedName>
        <fullName evidence="1">peptidyl-tRNA hydrolase</fullName>
        <ecNumber evidence="1">3.1.1.29</ecNumber>
    </recommendedName>
</protein>
<dbReference type="InterPro" id="IPR042237">
    <property type="entry name" value="PTRHD1"/>
</dbReference>
<dbReference type="EC" id="3.1.1.29" evidence="1"/>